<keyword evidence="7" id="KW-1185">Reference proteome</keyword>
<proteinExistence type="inferred from homology"/>
<sequence length="306" mass="34512">MTATDKHILLMDGPDSKGLIYHVTGVLFRHNLNIIHNDEYVSPSGRFFMRTEFESTGGQDTFDSTALLHELASTIPGSETAENRGSIGQSNRTNTAYQSGITFRLNPRRKKNIVVMVTKEHHCLGELLIRYAFDELDADILAVVSNYNILQPLVSKFGIPFHYISHEGKTREEHEEAILRTLAIYEPEYLVLAKYMRVLTPGFVNHYPNRIINIHHSFLPAFIGANPYRQAYERGVKIIGATAHFVNNDLDEGPIIAQNVKEVDHRHTAADMATEGKDVEKIVLSQALKLVFNDRVFISGNRAIVL</sequence>
<dbReference type="InterPro" id="IPR002376">
    <property type="entry name" value="Formyl_transf_N"/>
</dbReference>
<evidence type="ECO:0000313" key="6">
    <source>
        <dbReference type="EMBL" id="SOD96095.1"/>
    </source>
</evidence>
<dbReference type="PROSITE" id="PS51671">
    <property type="entry name" value="ACT"/>
    <property type="match status" value="1"/>
</dbReference>
<dbReference type="HAMAP" id="MF_01927">
    <property type="entry name" value="PurU"/>
    <property type="match status" value="1"/>
</dbReference>
<protein>
    <recommendedName>
        <fullName evidence="3 4">Formyltetrahydrofolate deformylase</fullName>
        <ecNumber evidence="3 4">3.5.1.10</ecNumber>
    </recommendedName>
    <alternativeName>
        <fullName evidence="3">Formyl-FH(4) hydrolase</fullName>
    </alternativeName>
</protein>
<dbReference type="GO" id="GO:0006730">
    <property type="term" value="P:one-carbon metabolic process"/>
    <property type="evidence" value="ECO:0007669"/>
    <property type="project" value="UniProtKB-KW"/>
</dbReference>
<evidence type="ECO:0000256" key="4">
    <source>
        <dbReference type="NCBIfam" id="TIGR00655"/>
    </source>
</evidence>
<reference evidence="7" key="1">
    <citation type="submission" date="2017-09" db="EMBL/GenBank/DDBJ databases">
        <authorList>
            <person name="Varghese N."/>
            <person name="Submissions S."/>
        </authorList>
    </citation>
    <scope>NUCLEOTIDE SEQUENCE [LARGE SCALE GENOMIC DNA]</scope>
    <source>
        <strain evidence="7">DSM 29961</strain>
    </source>
</reference>
<feature type="active site" evidence="3">
    <location>
        <position position="251"/>
    </location>
</feature>
<keyword evidence="1 3" id="KW-0554">One-carbon metabolism</keyword>
<evidence type="ECO:0000256" key="2">
    <source>
        <dbReference type="ARBA" id="ARBA00022801"/>
    </source>
</evidence>
<comment type="pathway">
    <text evidence="3">Purine metabolism; IMP biosynthesis via de novo pathway; formate from 10-formyl-5,6,7,8-tetrahydrofolate: step 1/1.</text>
</comment>
<dbReference type="CDD" id="cd08648">
    <property type="entry name" value="FMT_core_Formyl-FH4-Hydrolase_C"/>
    <property type="match status" value="1"/>
</dbReference>
<comment type="function">
    <text evidence="3">Catalyzes the hydrolysis of 10-formyltetrahydrofolate (formyl-FH4) to formate and tetrahydrofolate (FH4).</text>
</comment>
<dbReference type="PANTHER" id="PTHR42706">
    <property type="entry name" value="FORMYLTETRAHYDROFOLATE DEFORMYLASE"/>
    <property type="match status" value="1"/>
</dbReference>
<dbReference type="EMBL" id="OCNH01000005">
    <property type="protein sequence ID" value="SOD96095.1"/>
    <property type="molecule type" value="Genomic_DNA"/>
</dbReference>
<dbReference type="AlphaFoldDB" id="A0A286GKN0"/>
<dbReference type="GO" id="GO:0008864">
    <property type="term" value="F:formyltetrahydrofolate deformylase activity"/>
    <property type="evidence" value="ECO:0007669"/>
    <property type="project" value="UniProtKB-UniRule"/>
</dbReference>
<dbReference type="InterPro" id="IPR044074">
    <property type="entry name" value="PurU_ACT"/>
</dbReference>
<accession>A0A286GKN0</accession>
<dbReference type="PANTHER" id="PTHR42706:SF1">
    <property type="entry name" value="FORMYLTETRAHYDROFOLATE DEFORMYLASE 2, MITOCHONDRIAL"/>
    <property type="match status" value="1"/>
</dbReference>
<evidence type="ECO:0000259" key="5">
    <source>
        <dbReference type="PROSITE" id="PS51671"/>
    </source>
</evidence>
<dbReference type="InterPro" id="IPR041729">
    <property type="entry name" value="Formyl-FH4-Hydrolase_C"/>
</dbReference>
<dbReference type="CDD" id="cd04875">
    <property type="entry name" value="ACT_F4HF-DF"/>
    <property type="match status" value="1"/>
</dbReference>
<dbReference type="NCBIfam" id="TIGR00655">
    <property type="entry name" value="PurU"/>
    <property type="match status" value="1"/>
</dbReference>
<dbReference type="InterPro" id="IPR002912">
    <property type="entry name" value="ACT_dom"/>
</dbReference>
<name>A0A286GKN0_9BACT</name>
<keyword evidence="3" id="KW-0658">Purine biosynthesis</keyword>
<dbReference type="Gene3D" id="3.30.70.260">
    <property type="match status" value="1"/>
</dbReference>
<evidence type="ECO:0000256" key="3">
    <source>
        <dbReference type="HAMAP-Rule" id="MF_01927"/>
    </source>
</evidence>
<comment type="similarity">
    <text evidence="3">Belongs to the PurU family.</text>
</comment>
<dbReference type="Gene3D" id="3.40.50.170">
    <property type="entry name" value="Formyl transferase, N-terminal domain"/>
    <property type="match status" value="1"/>
</dbReference>
<dbReference type="OrthoDB" id="9806170at2"/>
<comment type="catalytic activity">
    <reaction evidence="3">
        <text>(6R)-10-formyltetrahydrofolate + H2O = (6S)-5,6,7,8-tetrahydrofolate + formate + H(+)</text>
        <dbReference type="Rhea" id="RHEA:19833"/>
        <dbReference type="ChEBI" id="CHEBI:15377"/>
        <dbReference type="ChEBI" id="CHEBI:15378"/>
        <dbReference type="ChEBI" id="CHEBI:15740"/>
        <dbReference type="ChEBI" id="CHEBI:57453"/>
        <dbReference type="ChEBI" id="CHEBI:195366"/>
        <dbReference type="EC" id="3.5.1.10"/>
    </reaction>
</comment>
<dbReference type="EC" id="3.5.1.10" evidence="3 4"/>
<dbReference type="PIRSF" id="PIRSF036480">
    <property type="entry name" value="FormyFH4_hydr"/>
    <property type="match status" value="1"/>
</dbReference>
<dbReference type="InterPro" id="IPR045865">
    <property type="entry name" value="ACT-like_dom_sf"/>
</dbReference>
<dbReference type="UniPathway" id="UPA00074">
    <property type="reaction ID" value="UER00170"/>
</dbReference>
<dbReference type="RefSeq" id="WP_097129648.1">
    <property type="nucleotide sequence ID" value="NZ_OCNH01000005.1"/>
</dbReference>
<dbReference type="NCBIfam" id="NF004684">
    <property type="entry name" value="PRK06027.1"/>
    <property type="match status" value="1"/>
</dbReference>
<gene>
    <name evidence="3" type="primary">purU</name>
    <name evidence="6" type="ORF">SAMN06269250_5134</name>
</gene>
<dbReference type="PRINTS" id="PR01575">
    <property type="entry name" value="FFH4HYDRLASE"/>
</dbReference>
<feature type="domain" description="ACT" evidence="5">
    <location>
        <begin position="8"/>
        <end position="86"/>
    </location>
</feature>
<evidence type="ECO:0000313" key="7">
    <source>
        <dbReference type="Proteomes" id="UP000219452"/>
    </source>
</evidence>
<dbReference type="Proteomes" id="UP000219452">
    <property type="component" value="Unassembled WGS sequence"/>
</dbReference>
<organism evidence="6 7">
    <name type="scientific">Spirosoma fluviale</name>
    <dbReference type="NCBI Taxonomy" id="1597977"/>
    <lineage>
        <taxon>Bacteria</taxon>
        <taxon>Pseudomonadati</taxon>
        <taxon>Bacteroidota</taxon>
        <taxon>Cytophagia</taxon>
        <taxon>Cytophagales</taxon>
        <taxon>Cytophagaceae</taxon>
        <taxon>Spirosoma</taxon>
    </lineage>
</organism>
<evidence type="ECO:0000256" key="1">
    <source>
        <dbReference type="ARBA" id="ARBA00022563"/>
    </source>
</evidence>
<dbReference type="GO" id="GO:0006189">
    <property type="term" value="P:'de novo' IMP biosynthetic process"/>
    <property type="evidence" value="ECO:0007669"/>
    <property type="project" value="UniProtKB-UniRule"/>
</dbReference>
<dbReference type="SUPFAM" id="SSF55021">
    <property type="entry name" value="ACT-like"/>
    <property type="match status" value="1"/>
</dbReference>
<dbReference type="Pfam" id="PF00551">
    <property type="entry name" value="Formyl_trans_N"/>
    <property type="match status" value="1"/>
</dbReference>
<dbReference type="SUPFAM" id="SSF53328">
    <property type="entry name" value="Formyltransferase"/>
    <property type="match status" value="1"/>
</dbReference>
<dbReference type="InterPro" id="IPR036477">
    <property type="entry name" value="Formyl_transf_N_sf"/>
</dbReference>
<keyword evidence="2 3" id="KW-0378">Hydrolase</keyword>
<dbReference type="InterPro" id="IPR004810">
    <property type="entry name" value="PurU"/>
</dbReference>